<sequence>MSPVHCRNLGFKRNQPQDREGLSRTRRPGGRHLGNSGGWQDIEGNHAHSAIHIPIQQKTQTRGLEGYESSSSAPPTPQRPFSMEHGQQEFNLASHRAEIGASFQKICLKEIDFKDLIVITKGWHPTRQFRLLEVRANRIRENQATIQAIEEKMTQTGHNQIPSGSQGVGQTSSPVGSNHSGTRRSVVKSRHSSQSQKVSRRRQGYKGKNKTTFGQRKRESDTMIQILLNLVNAVHKNQK</sequence>
<feature type="region of interest" description="Disordered" evidence="1">
    <location>
        <begin position="57"/>
        <end position="83"/>
    </location>
</feature>
<dbReference type="Proteomes" id="UP000765509">
    <property type="component" value="Unassembled WGS sequence"/>
</dbReference>
<proteinExistence type="predicted"/>
<keyword evidence="3" id="KW-1185">Reference proteome</keyword>
<dbReference type="AlphaFoldDB" id="A0A9Q3IN65"/>
<evidence type="ECO:0000313" key="3">
    <source>
        <dbReference type="Proteomes" id="UP000765509"/>
    </source>
</evidence>
<feature type="region of interest" description="Disordered" evidence="1">
    <location>
        <begin position="157"/>
        <end position="218"/>
    </location>
</feature>
<feature type="compositionally biased region" description="Polar residues" evidence="1">
    <location>
        <begin position="57"/>
        <end position="73"/>
    </location>
</feature>
<feature type="compositionally biased region" description="Basic residues" evidence="1">
    <location>
        <begin position="181"/>
        <end position="191"/>
    </location>
</feature>
<gene>
    <name evidence="2" type="ORF">O181_085949</name>
</gene>
<evidence type="ECO:0000313" key="2">
    <source>
        <dbReference type="EMBL" id="MBW0546234.1"/>
    </source>
</evidence>
<name>A0A9Q3IN65_9BASI</name>
<feature type="compositionally biased region" description="Basic residues" evidence="1">
    <location>
        <begin position="198"/>
        <end position="209"/>
    </location>
</feature>
<feature type="compositionally biased region" description="Polar residues" evidence="1">
    <location>
        <begin position="157"/>
        <end position="180"/>
    </location>
</feature>
<feature type="region of interest" description="Disordered" evidence="1">
    <location>
        <begin position="1"/>
        <end position="43"/>
    </location>
</feature>
<protein>
    <submittedName>
        <fullName evidence="2">Uncharacterized protein</fullName>
    </submittedName>
</protein>
<reference evidence="2" key="1">
    <citation type="submission" date="2021-03" db="EMBL/GenBank/DDBJ databases">
        <title>Draft genome sequence of rust myrtle Austropuccinia psidii MF-1, a brazilian biotype.</title>
        <authorList>
            <person name="Quecine M.C."/>
            <person name="Pachon D.M.R."/>
            <person name="Bonatelli M.L."/>
            <person name="Correr F.H."/>
            <person name="Franceschini L.M."/>
            <person name="Leite T.F."/>
            <person name="Margarido G.R.A."/>
            <person name="Almeida C.A."/>
            <person name="Ferrarezi J.A."/>
            <person name="Labate C.A."/>
        </authorList>
    </citation>
    <scope>NUCLEOTIDE SEQUENCE</scope>
    <source>
        <strain evidence="2">MF-1</strain>
    </source>
</reference>
<evidence type="ECO:0000256" key="1">
    <source>
        <dbReference type="SAM" id="MobiDB-lite"/>
    </source>
</evidence>
<dbReference type="EMBL" id="AVOT02051220">
    <property type="protein sequence ID" value="MBW0546234.1"/>
    <property type="molecule type" value="Genomic_DNA"/>
</dbReference>
<accession>A0A9Q3IN65</accession>
<comment type="caution">
    <text evidence="2">The sequence shown here is derived from an EMBL/GenBank/DDBJ whole genome shotgun (WGS) entry which is preliminary data.</text>
</comment>
<organism evidence="2 3">
    <name type="scientific">Austropuccinia psidii MF-1</name>
    <dbReference type="NCBI Taxonomy" id="1389203"/>
    <lineage>
        <taxon>Eukaryota</taxon>
        <taxon>Fungi</taxon>
        <taxon>Dikarya</taxon>
        <taxon>Basidiomycota</taxon>
        <taxon>Pucciniomycotina</taxon>
        <taxon>Pucciniomycetes</taxon>
        <taxon>Pucciniales</taxon>
        <taxon>Sphaerophragmiaceae</taxon>
        <taxon>Austropuccinia</taxon>
    </lineage>
</organism>